<dbReference type="AlphaFoldDB" id="A0A2S9JDY5"/>
<dbReference type="PROSITE" id="PS51257">
    <property type="entry name" value="PROKAR_LIPOPROTEIN"/>
    <property type="match status" value="1"/>
</dbReference>
<dbReference type="OrthoDB" id="8163917at2"/>
<dbReference type="RefSeq" id="WP_105735979.1">
    <property type="nucleotide sequence ID" value="NZ_PVBT01000006.1"/>
</dbReference>
<reference evidence="1 2" key="1">
    <citation type="submission" date="2018-02" db="EMBL/GenBank/DDBJ databases">
        <title>The draft genome of Phyllobacterium myrsinacearum DSM5892.</title>
        <authorList>
            <person name="Li L."/>
            <person name="Liu L."/>
            <person name="Zhang X."/>
            <person name="Wang T."/>
        </authorList>
    </citation>
    <scope>NUCLEOTIDE SEQUENCE [LARGE SCALE GENOMIC DNA]</scope>
    <source>
        <strain evidence="1 2">DSM 5892</strain>
    </source>
</reference>
<dbReference type="EMBL" id="PVBT01000006">
    <property type="protein sequence ID" value="PRD51110.1"/>
    <property type="molecule type" value="Genomic_DNA"/>
</dbReference>
<dbReference type="Proteomes" id="UP000238563">
    <property type="component" value="Unassembled WGS sequence"/>
</dbReference>
<evidence type="ECO:0000313" key="2">
    <source>
        <dbReference type="Proteomes" id="UP000238563"/>
    </source>
</evidence>
<gene>
    <name evidence="1" type="ORF">C5750_19950</name>
</gene>
<keyword evidence="2" id="KW-1185">Reference proteome</keyword>
<protein>
    <recommendedName>
        <fullName evidence="3">Lipoprotein</fullName>
    </recommendedName>
</protein>
<proteinExistence type="predicted"/>
<evidence type="ECO:0008006" key="3">
    <source>
        <dbReference type="Google" id="ProtNLM"/>
    </source>
</evidence>
<sequence length="85" mass="9819">MKRATCSVLLLILFVAGCQTITPEERRAIDGRTCSSYGFKRGTDAFSRCLLDLELDRRATNRAQFDDMRFNSPPLIIYGGRHYRW</sequence>
<organism evidence="1 2">
    <name type="scientific">Phyllobacterium myrsinacearum</name>
    <dbReference type="NCBI Taxonomy" id="28101"/>
    <lineage>
        <taxon>Bacteria</taxon>
        <taxon>Pseudomonadati</taxon>
        <taxon>Pseudomonadota</taxon>
        <taxon>Alphaproteobacteria</taxon>
        <taxon>Hyphomicrobiales</taxon>
        <taxon>Phyllobacteriaceae</taxon>
        <taxon>Phyllobacterium</taxon>
    </lineage>
</organism>
<name>A0A2S9JDY5_9HYPH</name>
<accession>A0A2S9JDY5</accession>
<comment type="caution">
    <text evidence="1">The sequence shown here is derived from an EMBL/GenBank/DDBJ whole genome shotgun (WGS) entry which is preliminary data.</text>
</comment>
<evidence type="ECO:0000313" key="1">
    <source>
        <dbReference type="EMBL" id="PRD51110.1"/>
    </source>
</evidence>